<dbReference type="AlphaFoldDB" id="A0A4Y7QLD6"/>
<dbReference type="GO" id="GO:0006364">
    <property type="term" value="P:rRNA processing"/>
    <property type="evidence" value="ECO:0007669"/>
    <property type="project" value="UniProtKB-KW"/>
</dbReference>
<name>A0A4Y7QLD6_9AGAM</name>
<dbReference type="OrthoDB" id="2019504at2759"/>
<evidence type="ECO:0000256" key="4">
    <source>
        <dbReference type="ARBA" id="ARBA00023242"/>
    </source>
</evidence>
<organism evidence="5 6">
    <name type="scientific">Rickenella mellea</name>
    <dbReference type="NCBI Taxonomy" id="50990"/>
    <lineage>
        <taxon>Eukaryota</taxon>
        <taxon>Fungi</taxon>
        <taxon>Dikarya</taxon>
        <taxon>Basidiomycota</taxon>
        <taxon>Agaricomycotina</taxon>
        <taxon>Agaricomycetes</taxon>
        <taxon>Hymenochaetales</taxon>
        <taxon>Rickenellaceae</taxon>
        <taxon>Rickenella</taxon>
    </lineage>
</organism>
<gene>
    <name evidence="5" type="ORF">BD410DRAFT_761382</name>
</gene>
<dbReference type="PANTHER" id="PTHR13026:SF0">
    <property type="entry name" value="RIBOSOMAL RNA PROCESSING 1B"/>
    <property type="match status" value="1"/>
</dbReference>
<evidence type="ECO:0000313" key="6">
    <source>
        <dbReference type="Proteomes" id="UP000294933"/>
    </source>
</evidence>
<dbReference type="Proteomes" id="UP000294933">
    <property type="component" value="Unassembled WGS sequence"/>
</dbReference>
<comment type="subcellular location">
    <subcellularLocation>
        <location evidence="1">Nucleus</location>
    </subcellularLocation>
</comment>
<reference evidence="5 6" key="1">
    <citation type="submission" date="2018-06" db="EMBL/GenBank/DDBJ databases">
        <title>A transcriptomic atlas of mushroom development highlights an independent origin of complex multicellularity.</title>
        <authorList>
            <consortium name="DOE Joint Genome Institute"/>
            <person name="Krizsan K."/>
            <person name="Almasi E."/>
            <person name="Merenyi Z."/>
            <person name="Sahu N."/>
            <person name="Viragh M."/>
            <person name="Koszo T."/>
            <person name="Mondo S."/>
            <person name="Kiss B."/>
            <person name="Balint B."/>
            <person name="Kues U."/>
            <person name="Barry K."/>
            <person name="Hegedus J.C."/>
            <person name="Henrissat B."/>
            <person name="Johnson J."/>
            <person name="Lipzen A."/>
            <person name="Ohm R."/>
            <person name="Nagy I."/>
            <person name="Pangilinan J."/>
            <person name="Yan J."/>
            <person name="Xiong Y."/>
            <person name="Grigoriev I.V."/>
            <person name="Hibbett D.S."/>
            <person name="Nagy L.G."/>
        </authorList>
    </citation>
    <scope>NUCLEOTIDE SEQUENCE [LARGE SCALE GENOMIC DNA]</scope>
    <source>
        <strain evidence="5 6">SZMC22713</strain>
    </source>
</reference>
<evidence type="ECO:0000256" key="1">
    <source>
        <dbReference type="ARBA" id="ARBA00004123"/>
    </source>
</evidence>
<dbReference type="Pfam" id="PF05997">
    <property type="entry name" value="Nop52"/>
    <property type="match status" value="1"/>
</dbReference>
<evidence type="ECO:0000256" key="2">
    <source>
        <dbReference type="ARBA" id="ARBA00006374"/>
    </source>
</evidence>
<accession>A0A4Y7QLD6</accession>
<keyword evidence="3" id="KW-0698">rRNA processing</keyword>
<dbReference type="GO" id="GO:0005634">
    <property type="term" value="C:nucleus"/>
    <property type="evidence" value="ECO:0007669"/>
    <property type="project" value="UniProtKB-SubCell"/>
</dbReference>
<keyword evidence="6" id="KW-1185">Reference proteome</keyword>
<evidence type="ECO:0000256" key="3">
    <source>
        <dbReference type="ARBA" id="ARBA00022552"/>
    </source>
</evidence>
<sequence>MSSPPLAKYLASTDKRTRDKAVKSLAAFLSDPTRDDLPETEMAKLWKGIFYCFWMSDKPLVQQALSTELADLVLAITSTSAALPFLRGFWVAIVREWNGIDRLRMDKYYMLVRKYINAGFRLLLRARWDKKTCLEYNSILTARSGGVLSPEDNRVPGSLTYHVCDVYLEELDKVFALHTDDSEDVPPAPLSILVDPFIHLAARTSSNITHQRIQSAVLIPLFNALSVPAPSSPDELAHRHTTDDYLSTNPTYHHLIGNACLQSPEEGKIRVDLLKKGLLQSMFDIASGPDTRDANRRKLYALWKSIMADEEEDEDMDPDAS</sequence>
<protein>
    <submittedName>
        <fullName evidence="5">Nop52-domain-containing protein</fullName>
    </submittedName>
</protein>
<comment type="similarity">
    <text evidence="2">Belongs to the RRP1 family.</text>
</comment>
<dbReference type="PANTHER" id="PTHR13026">
    <property type="entry name" value="NNP-1 PROTEIN NOVEL NUCLEAR PROTEIN 1 NOP52"/>
    <property type="match status" value="1"/>
</dbReference>
<dbReference type="VEuPathDB" id="FungiDB:BD410DRAFT_761382"/>
<keyword evidence="4" id="KW-0539">Nucleus</keyword>
<dbReference type="STRING" id="50990.A0A4Y7QLD6"/>
<dbReference type="InterPro" id="IPR010301">
    <property type="entry name" value="RRP1"/>
</dbReference>
<proteinExistence type="inferred from homology"/>
<evidence type="ECO:0000313" key="5">
    <source>
        <dbReference type="EMBL" id="TDL28058.1"/>
    </source>
</evidence>
<dbReference type="EMBL" id="ML170158">
    <property type="protein sequence ID" value="TDL28058.1"/>
    <property type="molecule type" value="Genomic_DNA"/>
</dbReference>
<dbReference type="GO" id="GO:0030688">
    <property type="term" value="C:preribosome, small subunit precursor"/>
    <property type="evidence" value="ECO:0007669"/>
    <property type="project" value="InterPro"/>
</dbReference>